<protein>
    <recommendedName>
        <fullName evidence="2">Cell wall-active antibiotics response LiaF-like C-terminal domain-containing protein</fullName>
    </recommendedName>
</protein>
<dbReference type="EMBL" id="RBZO01000016">
    <property type="protein sequence ID" value="RKQ15013.1"/>
    <property type="molecule type" value="Genomic_DNA"/>
</dbReference>
<dbReference type="InterPro" id="IPR024425">
    <property type="entry name" value="LiaF-like_C"/>
</dbReference>
<dbReference type="Pfam" id="PF09922">
    <property type="entry name" value="LiaF-like_C"/>
    <property type="match status" value="1"/>
</dbReference>
<keyword evidence="1" id="KW-0812">Transmembrane</keyword>
<proteinExistence type="predicted"/>
<organism evidence="3 4">
    <name type="scientific">Oceanobacillus bengalensis</name>
    <dbReference type="NCBI Taxonomy" id="1435466"/>
    <lineage>
        <taxon>Bacteria</taxon>
        <taxon>Bacillati</taxon>
        <taxon>Bacillota</taxon>
        <taxon>Bacilli</taxon>
        <taxon>Bacillales</taxon>
        <taxon>Bacillaceae</taxon>
        <taxon>Oceanobacillus</taxon>
    </lineage>
</organism>
<dbReference type="Proteomes" id="UP000281813">
    <property type="component" value="Unassembled WGS sequence"/>
</dbReference>
<dbReference type="OrthoDB" id="2351415at2"/>
<comment type="caution">
    <text evidence="3">The sequence shown here is derived from an EMBL/GenBank/DDBJ whole genome shotgun (WGS) entry which is preliminary data.</text>
</comment>
<sequence length="242" mass="27826">MFKRFKTDTFNWILIIGVILLIFEIIFFYGGNIINAVFCAIIMFVGWKNFHQLWGKIVFWIFLISFIFAVLNIFAVRFLVAAALVLYVIDYSKQKKGEDVVAPTLPNSEGIQGTVTRIEPLFDHKLFEDQKTKDTAYGWRDVNIHGAFGNRIIDLSNTVLPNDTAVISIRHFLGKIEVYVPYDVEVSIHHSSVFGRAHILGKHHQKLMNKSLLYQTEHYDAAETRVKIITSIFSGDIEVKRI</sequence>
<accession>A0A494YXS4</accession>
<name>A0A494YXS4_9BACI</name>
<feature type="transmembrane region" description="Helical" evidence="1">
    <location>
        <begin position="12"/>
        <end position="45"/>
    </location>
</feature>
<evidence type="ECO:0000313" key="4">
    <source>
        <dbReference type="Proteomes" id="UP000281813"/>
    </source>
</evidence>
<dbReference type="GO" id="GO:0016020">
    <property type="term" value="C:membrane"/>
    <property type="evidence" value="ECO:0007669"/>
    <property type="project" value="InterPro"/>
</dbReference>
<dbReference type="AlphaFoldDB" id="A0A494YXS4"/>
<evidence type="ECO:0000256" key="1">
    <source>
        <dbReference type="SAM" id="Phobius"/>
    </source>
</evidence>
<dbReference type="PIRSF" id="PIRSF031509">
    <property type="entry name" value="Cell_wall_LiaF/YvqF"/>
    <property type="match status" value="1"/>
</dbReference>
<feature type="transmembrane region" description="Helical" evidence="1">
    <location>
        <begin position="57"/>
        <end position="89"/>
    </location>
</feature>
<dbReference type="InterPro" id="IPR016975">
    <property type="entry name" value="Cell_wall_LiaF"/>
</dbReference>
<keyword evidence="1" id="KW-0472">Membrane</keyword>
<evidence type="ECO:0000313" key="3">
    <source>
        <dbReference type="EMBL" id="RKQ15013.1"/>
    </source>
</evidence>
<dbReference type="RefSeq" id="WP_121131800.1">
    <property type="nucleotide sequence ID" value="NZ_JBHUFK010000014.1"/>
</dbReference>
<keyword evidence="4" id="KW-1185">Reference proteome</keyword>
<keyword evidence="1" id="KW-1133">Transmembrane helix</keyword>
<gene>
    <name evidence="3" type="ORF">D8M05_11170</name>
</gene>
<dbReference type="NCBIfam" id="NF040535">
    <property type="entry name" value="LiaF_C_term"/>
    <property type="match status" value="1"/>
</dbReference>
<feature type="domain" description="Cell wall-active antibiotics response LiaF-like C-terminal" evidence="2">
    <location>
        <begin position="127"/>
        <end position="239"/>
    </location>
</feature>
<reference evidence="3 4" key="1">
    <citation type="journal article" date="2015" name="Antonie Van Leeuwenhoek">
        <title>Oceanobacillus bengalensis sp. nov., a bacterium isolated from seawater of the Bay of Bengal.</title>
        <authorList>
            <person name="Yongchang O."/>
            <person name="Xiang W."/>
            <person name="Wang G."/>
        </authorList>
    </citation>
    <scope>NUCLEOTIDE SEQUENCE [LARGE SCALE GENOMIC DNA]</scope>
    <source>
        <strain evidence="3 4">MCCC 1K00260</strain>
    </source>
</reference>
<dbReference type="InterPro" id="IPR047793">
    <property type="entry name" value="LiaF_C"/>
</dbReference>
<evidence type="ECO:0000259" key="2">
    <source>
        <dbReference type="Pfam" id="PF09922"/>
    </source>
</evidence>